<feature type="domain" description="Histidine kinase/HSP90-like ATPase" evidence="2">
    <location>
        <begin position="43"/>
        <end position="161"/>
    </location>
</feature>
<evidence type="ECO:0000256" key="1">
    <source>
        <dbReference type="ARBA" id="ARBA00022527"/>
    </source>
</evidence>
<evidence type="ECO:0000313" key="3">
    <source>
        <dbReference type="EMBL" id="GAA4636468.1"/>
    </source>
</evidence>
<keyword evidence="3" id="KW-0067">ATP-binding</keyword>
<dbReference type="Pfam" id="PF13581">
    <property type="entry name" value="HATPase_c_2"/>
    <property type="match status" value="1"/>
</dbReference>
<dbReference type="PANTHER" id="PTHR35526:SF3">
    <property type="entry name" value="ANTI-SIGMA-F FACTOR RSBW"/>
    <property type="match status" value="1"/>
</dbReference>
<gene>
    <name evidence="3" type="ORF">GCM10023196_086350</name>
</gene>
<dbReference type="CDD" id="cd16936">
    <property type="entry name" value="HATPase_RsbW-like"/>
    <property type="match status" value="1"/>
</dbReference>
<sequence>MTGEKVDEAHEWLWSAIARGGPWSDHARSAMNVGSNAITLDLSAVPECVREAREFARKGLAGWGLTAMYDDVGLVVSELVTNALRHAVGGRPFGDTPITLGLVRAEGRLTCAVADPSDEVPTQGEADFVSQSGRGLYLVDAFSDSWSWTPLYGHGKVVWAIFTIRRGY</sequence>
<keyword evidence="4" id="KW-1185">Reference proteome</keyword>
<name>A0ABP8UPS7_9ACTN</name>
<dbReference type="SUPFAM" id="SSF55874">
    <property type="entry name" value="ATPase domain of HSP90 chaperone/DNA topoisomerase II/histidine kinase"/>
    <property type="match status" value="1"/>
</dbReference>
<keyword evidence="1" id="KW-0808">Transferase</keyword>
<reference evidence="4" key="1">
    <citation type="journal article" date="2019" name="Int. J. Syst. Evol. Microbiol.">
        <title>The Global Catalogue of Microorganisms (GCM) 10K type strain sequencing project: providing services to taxonomists for standard genome sequencing and annotation.</title>
        <authorList>
            <consortium name="The Broad Institute Genomics Platform"/>
            <consortium name="The Broad Institute Genome Sequencing Center for Infectious Disease"/>
            <person name="Wu L."/>
            <person name="Ma J."/>
        </authorList>
    </citation>
    <scope>NUCLEOTIDE SEQUENCE [LARGE SCALE GENOMIC DNA]</scope>
    <source>
        <strain evidence="4">JCM 17939</strain>
    </source>
</reference>
<protein>
    <submittedName>
        <fullName evidence="3">ATP-binding protein</fullName>
    </submittedName>
</protein>
<dbReference type="GO" id="GO:0005524">
    <property type="term" value="F:ATP binding"/>
    <property type="evidence" value="ECO:0007669"/>
    <property type="project" value="UniProtKB-KW"/>
</dbReference>
<dbReference type="InterPro" id="IPR050267">
    <property type="entry name" value="Anti-sigma-factor_SerPK"/>
</dbReference>
<dbReference type="EMBL" id="BAABHK010000017">
    <property type="protein sequence ID" value="GAA4636468.1"/>
    <property type="molecule type" value="Genomic_DNA"/>
</dbReference>
<keyword evidence="1" id="KW-0418">Kinase</keyword>
<keyword evidence="3" id="KW-0547">Nucleotide-binding</keyword>
<dbReference type="PANTHER" id="PTHR35526">
    <property type="entry name" value="ANTI-SIGMA-F FACTOR RSBW-RELATED"/>
    <property type="match status" value="1"/>
</dbReference>
<dbReference type="InterPro" id="IPR003594">
    <property type="entry name" value="HATPase_dom"/>
</dbReference>
<dbReference type="InterPro" id="IPR036890">
    <property type="entry name" value="HATPase_C_sf"/>
</dbReference>
<dbReference type="Proteomes" id="UP001501442">
    <property type="component" value="Unassembled WGS sequence"/>
</dbReference>
<evidence type="ECO:0000259" key="2">
    <source>
        <dbReference type="Pfam" id="PF13581"/>
    </source>
</evidence>
<dbReference type="Gene3D" id="3.30.565.10">
    <property type="entry name" value="Histidine kinase-like ATPase, C-terminal domain"/>
    <property type="match status" value="1"/>
</dbReference>
<dbReference type="RefSeq" id="WP_345439447.1">
    <property type="nucleotide sequence ID" value="NZ_BAABHK010000017.1"/>
</dbReference>
<comment type="caution">
    <text evidence="3">The sequence shown here is derived from an EMBL/GenBank/DDBJ whole genome shotgun (WGS) entry which is preliminary data.</text>
</comment>
<evidence type="ECO:0000313" key="4">
    <source>
        <dbReference type="Proteomes" id="UP001501442"/>
    </source>
</evidence>
<accession>A0ABP8UPS7</accession>
<keyword evidence="1" id="KW-0723">Serine/threonine-protein kinase</keyword>
<proteinExistence type="predicted"/>
<organism evidence="3 4">
    <name type="scientific">Actinoallomurus vinaceus</name>
    <dbReference type="NCBI Taxonomy" id="1080074"/>
    <lineage>
        <taxon>Bacteria</taxon>
        <taxon>Bacillati</taxon>
        <taxon>Actinomycetota</taxon>
        <taxon>Actinomycetes</taxon>
        <taxon>Streptosporangiales</taxon>
        <taxon>Thermomonosporaceae</taxon>
        <taxon>Actinoallomurus</taxon>
    </lineage>
</organism>